<evidence type="ECO:0000313" key="3">
    <source>
        <dbReference type="EMBL" id="MCO8270730.1"/>
    </source>
</evidence>
<sequence length="217" mass="23752">MVGITAVAVHIHQPSDDEIDYRRTAPSRDLPRWQPNYDPLPYVPTPAPPTWIPPDNPLPTTQAPTSPPAAVPVGGVLPSDVGVIMKGDSGEQMELRLVRIANPAPAVDPDNPSGAELQPRLGYRLVSITVQVKNTGGVPFLTDIEKHTWLVDRAGNTYTRNVKLTEARQLHPASQLNPDSWNSREIVFEVRGGADLTRFRLSTHPGAAAQTQDWRLS</sequence>
<comment type="caution">
    <text evidence="3">The sequence shown here is derived from an EMBL/GenBank/DDBJ whole genome shotgun (WGS) entry which is preliminary data.</text>
</comment>
<dbReference type="Gene3D" id="2.60.40.1240">
    <property type="match status" value="1"/>
</dbReference>
<evidence type="ECO:0000256" key="1">
    <source>
        <dbReference type="ARBA" id="ARBA00022729"/>
    </source>
</evidence>
<evidence type="ECO:0000313" key="4">
    <source>
        <dbReference type="Proteomes" id="UP001523369"/>
    </source>
</evidence>
<dbReference type="EMBL" id="JAMYJR010000007">
    <property type="protein sequence ID" value="MCO8270730.1"/>
    <property type="molecule type" value="Genomic_DNA"/>
</dbReference>
<evidence type="ECO:0000256" key="2">
    <source>
        <dbReference type="SAM" id="MobiDB-lite"/>
    </source>
</evidence>
<feature type="compositionally biased region" description="Pro residues" evidence="2">
    <location>
        <begin position="41"/>
        <end position="57"/>
    </location>
</feature>
<reference evidence="3 4" key="1">
    <citation type="submission" date="2022-06" db="EMBL/GenBank/DDBJ databases">
        <title>New Species of the Genus Actinoplanes, ActinopZanes ferrugineus.</title>
        <authorList>
            <person name="Ding P."/>
        </authorList>
    </citation>
    <scope>NUCLEOTIDE SEQUENCE [LARGE SCALE GENOMIC DNA]</scope>
    <source>
        <strain evidence="3 4">TRM88003</strain>
    </source>
</reference>
<gene>
    <name evidence="3" type="ORF">M1L60_08965</name>
</gene>
<keyword evidence="4" id="KW-1185">Reference proteome</keyword>
<proteinExistence type="predicted"/>
<accession>A0ABT1DL26</accession>
<feature type="region of interest" description="Disordered" evidence="2">
    <location>
        <begin position="27"/>
        <end position="67"/>
    </location>
</feature>
<dbReference type="RefSeq" id="WP_253236863.1">
    <property type="nucleotide sequence ID" value="NZ_JAMYJR010000007.1"/>
</dbReference>
<dbReference type="InterPro" id="IPR029050">
    <property type="entry name" value="Immunoprotect_excell_Ig-like"/>
</dbReference>
<keyword evidence="1" id="KW-0732">Signal</keyword>
<protein>
    <recommendedName>
        <fullName evidence="5">DUF4352 domain-containing protein</fullName>
    </recommendedName>
</protein>
<name>A0ABT1DL26_9ACTN</name>
<evidence type="ECO:0008006" key="5">
    <source>
        <dbReference type="Google" id="ProtNLM"/>
    </source>
</evidence>
<dbReference type="Proteomes" id="UP001523369">
    <property type="component" value="Unassembled WGS sequence"/>
</dbReference>
<organism evidence="3 4">
    <name type="scientific">Paractinoplanes aksuensis</name>
    <dbReference type="NCBI Taxonomy" id="2939490"/>
    <lineage>
        <taxon>Bacteria</taxon>
        <taxon>Bacillati</taxon>
        <taxon>Actinomycetota</taxon>
        <taxon>Actinomycetes</taxon>
        <taxon>Micromonosporales</taxon>
        <taxon>Micromonosporaceae</taxon>
        <taxon>Paractinoplanes</taxon>
    </lineage>
</organism>